<evidence type="ECO:0000256" key="1">
    <source>
        <dbReference type="ARBA" id="ARBA00022829"/>
    </source>
</evidence>
<proteinExistence type="predicted"/>
<name>A0A9D2MVI3_9FIRM</name>
<dbReference type="PANTHER" id="PTHR33969:SF2">
    <property type="entry name" value="SEGREGATION AND CONDENSATION PROTEIN A"/>
    <property type="match status" value="1"/>
</dbReference>
<accession>A0A9D2MVI3</accession>
<dbReference type="AlphaFoldDB" id="A0A9D2MVI3"/>
<organism evidence="3 4">
    <name type="scientific">Candidatus Acutalibacter pullicola</name>
    <dbReference type="NCBI Taxonomy" id="2838417"/>
    <lineage>
        <taxon>Bacteria</taxon>
        <taxon>Bacillati</taxon>
        <taxon>Bacillota</taxon>
        <taxon>Clostridia</taxon>
        <taxon>Eubacteriales</taxon>
        <taxon>Acutalibacteraceae</taxon>
        <taxon>Acutalibacter</taxon>
    </lineage>
</organism>
<reference evidence="3" key="1">
    <citation type="journal article" date="2021" name="PeerJ">
        <title>Extensive microbial diversity within the chicken gut microbiome revealed by metagenomics and culture.</title>
        <authorList>
            <person name="Gilroy R."/>
            <person name="Ravi A."/>
            <person name="Getino M."/>
            <person name="Pursley I."/>
            <person name="Horton D.L."/>
            <person name="Alikhan N.F."/>
            <person name="Baker D."/>
            <person name="Gharbi K."/>
            <person name="Hall N."/>
            <person name="Watson M."/>
            <person name="Adriaenssens E.M."/>
            <person name="Foster-Nyarko E."/>
            <person name="Jarju S."/>
            <person name="Secka A."/>
            <person name="Antonio M."/>
            <person name="Oren A."/>
            <person name="Chaudhuri R.R."/>
            <person name="La Ragione R."/>
            <person name="Hildebrand F."/>
            <person name="Pallen M.J."/>
        </authorList>
    </citation>
    <scope>NUCLEOTIDE SEQUENCE</scope>
    <source>
        <strain evidence="3">CHK185-1770</strain>
    </source>
</reference>
<dbReference type="EMBL" id="DWXG01000049">
    <property type="protein sequence ID" value="HJB98209.1"/>
    <property type="molecule type" value="Genomic_DNA"/>
</dbReference>
<sequence length="237" mass="27071">MEKLQYHLEVFDGPLDLLLSLVAKNKLDIYDIPISQLLDQYMEQIDRMREENMDVASEFLEMAARLVQIKAASLLPHQEEEEDPRAELTGQLLEYEQCKQAAAALASRCTFDQLTRSPEPIPVDPTYKRLHDPRELAQALAAAWGKGRTLLPPKPENFSALVSRKIVSVASQAVAILRLLWKKKSLSFQELFRTKHDRSQRVAAFLAVLELVKNRRLRVEGEGDASRIQLLDRGKKR</sequence>
<comment type="caution">
    <text evidence="3">The sequence shown here is derived from an EMBL/GenBank/DDBJ whole genome shotgun (WGS) entry which is preliminary data.</text>
</comment>
<dbReference type="GO" id="GO:0007059">
    <property type="term" value="P:chromosome segregation"/>
    <property type="evidence" value="ECO:0007669"/>
    <property type="project" value="UniProtKB-KW"/>
</dbReference>
<dbReference type="Gene3D" id="6.10.250.2410">
    <property type="match status" value="1"/>
</dbReference>
<dbReference type="PANTHER" id="PTHR33969">
    <property type="entry name" value="SEGREGATION AND CONDENSATION PROTEIN A"/>
    <property type="match status" value="1"/>
</dbReference>
<dbReference type="Pfam" id="PF02616">
    <property type="entry name" value="SMC_ScpA"/>
    <property type="match status" value="1"/>
</dbReference>
<protein>
    <recommendedName>
        <fullName evidence="2">Segregation and condensation protein A</fullName>
    </recommendedName>
</protein>
<evidence type="ECO:0000313" key="3">
    <source>
        <dbReference type="EMBL" id="HJB98209.1"/>
    </source>
</evidence>
<dbReference type="InterPro" id="IPR003768">
    <property type="entry name" value="ScpA"/>
</dbReference>
<evidence type="ECO:0000256" key="2">
    <source>
        <dbReference type="ARBA" id="ARBA00044777"/>
    </source>
</evidence>
<gene>
    <name evidence="3" type="ORF">H9710_06480</name>
</gene>
<evidence type="ECO:0000313" key="4">
    <source>
        <dbReference type="Proteomes" id="UP000826793"/>
    </source>
</evidence>
<reference evidence="3" key="2">
    <citation type="submission" date="2021-04" db="EMBL/GenBank/DDBJ databases">
        <authorList>
            <person name="Gilroy R."/>
        </authorList>
    </citation>
    <scope>NUCLEOTIDE SEQUENCE</scope>
    <source>
        <strain evidence="3">CHK185-1770</strain>
    </source>
</reference>
<keyword evidence="1" id="KW-0159">Chromosome partition</keyword>
<dbReference type="Proteomes" id="UP000826793">
    <property type="component" value="Unassembled WGS sequence"/>
</dbReference>